<evidence type="ECO:0000313" key="4">
    <source>
        <dbReference type="Proteomes" id="UP000239504"/>
    </source>
</evidence>
<accession>A0A2S7K656</accession>
<dbReference type="InterPro" id="IPR051781">
    <property type="entry name" value="Metallo-dep_Hydrolase"/>
</dbReference>
<dbReference type="Gene3D" id="3.20.20.140">
    <property type="entry name" value="Metal-dependent hydrolases"/>
    <property type="match status" value="1"/>
</dbReference>
<dbReference type="RefSeq" id="WP_104829217.1">
    <property type="nucleotide sequence ID" value="NZ_PJCH01000005.1"/>
</dbReference>
<dbReference type="PANTHER" id="PTHR43135">
    <property type="entry name" value="ALPHA-D-RIBOSE 1-METHYLPHOSPHONATE 5-TRIPHOSPHATE DIPHOSPHATASE"/>
    <property type="match status" value="1"/>
</dbReference>
<organism evidence="3 4">
    <name type="scientific">Hyphococcus luteus</name>
    <dbReference type="NCBI Taxonomy" id="2058213"/>
    <lineage>
        <taxon>Bacteria</taxon>
        <taxon>Pseudomonadati</taxon>
        <taxon>Pseudomonadota</taxon>
        <taxon>Alphaproteobacteria</taxon>
        <taxon>Parvularculales</taxon>
        <taxon>Parvularculaceae</taxon>
        <taxon>Hyphococcus</taxon>
    </lineage>
</organism>
<dbReference type="AlphaFoldDB" id="A0A2S7K656"/>
<dbReference type="Proteomes" id="UP000239504">
    <property type="component" value="Unassembled WGS sequence"/>
</dbReference>
<feature type="chain" id="PRO_5015530850" evidence="1">
    <location>
        <begin position="20"/>
        <end position="436"/>
    </location>
</feature>
<dbReference type="GO" id="GO:0016810">
    <property type="term" value="F:hydrolase activity, acting on carbon-nitrogen (but not peptide) bonds"/>
    <property type="evidence" value="ECO:0007669"/>
    <property type="project" value="InterPro"/>
</dbReference>
<dbReference type="InterPro" id="IPR006680">
    <property type="entry name" value="Amidohydro-rel"/>
</dbReference>
<gene>
    <name evidence="3" type="ORF">CW354_06445</name>
</gene>
<proteinExistence type="predicted"/>
<dbReference type="OrthoDB" id="9765769at2"/>
<dbReference type="Pfam" id="PF01979">
    <property type="entry name" value="Amidohydro_1"/>
    <property type="match status" value="1"/>
</dbReference>
<reference evidence="3 4" key="1">
    <citation type="submission" date="2017-12" db="EMBL/GenBank/DDBJ databases">
        <authorList>
            <person name="Hurst M.R.H."/>
        </authorList>
    </citation>
    <scope>NUCLEOTIDE SEQUENCE [LARGE SCALE GENOMIC DNA]</scope>
    <source>
        <strain evidence="3 4">SY-3-19</strain>
    </source>
</reference>
<keyword evidence="4" id="KW-1185">Reference proteome</keyword>
<dbReference type="SUPFAM" id="SSF51556">
    <property type="entry name" value="Metallo-dependent hydrolases"/>
    <property type="match status" value="1"/>
</dbReference>
<feature type="signal peptide" evidence="1">
    <location>
        <begin position="1"/>
        <end position="19"/>
    </location>
</feature>
<name>A0A2S7K656_9PROT</name>
<dbReference type="EMBL" id="PJCH01000005">
    <property type="protein sequence ID" value="PQA87972.1"/>
    <property type="molecule type" value="Genomic_DNA"/>
</dbReference>
<evidence type="ECO:0000313" key="3">
    <source>
        <dbReference type="EMBL" id="PQA87972.1"/>
    </source>
</evidence>
<dbReference type="InterPro" id="IPR032466">
    <property type="entry name" value="Metal_Hydrolase"/>
</dbReference>
<keyword evidence="1" id="KW-0732">Signal</keyword>
<evidence type="ECO:0000256" key="1">
    <source>
        <dbReference type="SAM" id="SignalP"/>
    </source>
</evidence>
<evidence type="ECO:0000259" key="2">
    <source>
        <dbReference type="Pfam" id="PF01979"/>
    </source>
</evidence>
<comment type="caution">
    <text evidence="3">The sequence shown here is derived from an EMBL/GenBank/DDBJ whole genome shotgun (WGS) entry which is preliminary data.</text>
</comment>
<feature type="domain" description="Amidohydrolase-related" evidence="2">
    <location>
        <begin position="81"/>
        <end position="431"/>
    </location>
</feature>
<sequence length="436" mass="45576">MKLKLAAALLFLTGAGANAADYAVVHAGRLLAEPGGAVSENQTVIIKDGRVARVASGFLGADDINANADDAVSVHDLKSMFVMPGLIDGHVHITSENNPKGRLQRVEMSEADRAIAGAGFAKKTLMAGFTTVRDVGAGSSDAIFALRDGIARGDVAGPRIFAAGAVISVTGGHGDGTQGYRDDIAELLHSSGVCDGVGECRKAVREQVRRGADQIKLTATAGVLSNTAAGLEQQFFEDELKAIIDTAHSMGRKTTAHAHGVNGINAALRAGVDTIEHGTYLDNESIRLFRRNDAYLVPTILAGVTVAEWAEDPDTFLLPPQRAKAAEVGPKMLDMARRAHKGGVKIAFGTDSGVSKHGDNAREFALLVEAGLTPMEAIRTATLAGADNLGKSDVLGSIAPGKYGDLVAVDGDPLTDITELEDIDFVMKEGVVYKDK</sequence>
<dbReference type="SUPFAM" id="SSF51338">
    <property type="entry name" value="Composite domain of metallo-dependent hydrolases"/>
    <property type="match status" value="1"/>
</dbReference>
<protein>
    <submittedName>
        <fullName evidence="3">Xaa-Pro dipeptidase</fullName>
    </submittedName>
</protein>
<dbReference type="PANTHER" id="PTHR43135:SF3">
    <property type="entry name" value="ALPHA-D-RIBOSE 1-METHYLPHOSPHONATE 5-TRIPHOSPHATE DIPHOSPHATASE"/>
    <property type="match status" value="1"/>
</dbReference>
<dbReference type="InterPro" id="IPR011059">
    <property type="entry name" value="Metal-dep_hydrolase_composite"/>
</dbReference>
<dbReference type="InterPro" id="IPR057744">
    <property type="entry name" value="OTAase-like"/>
</dbReference>
<dbReference type="Gene3D" id="2.30.40.10">
    <property type="entry name" value="Urease, subunit C, domain 1"/>
    <property type="match status" value="1"/>
</dbReference>
<dbReference type="CDD" id="cd01299">
    <property type="entry name" value="Met_dep_hydrolase_A"/>
    <property type="match status" value="1"/>
</dbReference>